<dbReference type="AlphaFoldDB" id="A0A4Y2F3I5"/>
<evidence type="ECO:0000313" key="2">
    <source>
        <dbReference type="EMBL" id="GBM34896.1"/>
    </source>
</evidence>
<feature type="chain" id="PRO_5021365141" evidence="1">
    <location>
        <begin position="16"/>
        <end position="99"/>
    </location>
</feature>
<dbReference type="Gene3D" id="3.40.30.10">
    <property type="entry name" value="Glutaredoxin"/>
    <property type="match status" value="1"/>
</dbReference>
<evidence type="ECO:0000313" key="3">
    <source>
        <dbReference type="Proteomes" id="UP000499080"/>
    </source>
</evidence>
<name>A0A4Y2F3I5_ARAVE</name>
<keyword evidence="3" id="KW-1185">Reference proteome</keyword>
<proteinExistence type="predicted"/>
<dbReference type="EMBL" id="BGPR01000772">
    <property type="protein sequence ID" value="GBM34896.1"/>
    <property type="molecule type" value="Genomic_DNA"/>
</dbReference>
<feature type="signal peptide" evidence="1">
    <location>
        <begin position="1"/>
        <end position="15"/>
    </location>
</feature>
<protein>
    <submittedName>
        <fullName evidence="2">Uncharacterized protein</fullName>
    </submittedName>
</protein>
<keyword evidence="1" id="KW-0732">Signal</keyword>
<evidence type="ECO:0000256" key="1">
    <source>
        <dbReference type="SAM" id="SignalP"/>
    </source>
</evidence>
<comment type="caution">
    <text evidence="2">The sequence shown here is derived from an EMBL/GenBank/DDBJ whole genome shotgun (WGS) entry which is preliminary data.</text>
</comment>
<sequence length="99" mass="10560">MKVLLILLVAGAVQCAILPFLQTPKHDGVKRVCQLTADNFTTVVNAADISVIVVKDPLVTTKSPCPNELETFAEIGVVGLLEELDASLHVCSSYDHGSK</sequence>
<dbReference type="OrthoDB" id="10507553at2759"/>
<organism evidence="2 3">
    <name type="scientific">Araneus ventricosus</name>
    <name type="common">Orbweaver spider</name>
    <name type="synonym">Epeira ventricosa</name>
    <dbReference type="NCBI Taxonomy" id="182803"/>
    <lineage>
        <taxon>Eukaryota</taxon>
        <taxon>Metazoa</taxon>
        <taxon>Ecdysozoa</taxon>
        <taxon>Arthropoda</taxon>
        <taxon>Chelicerata</taxon>
        <taxon>Arachnida</taxon>
        <taxon>Araneae</taxon>
        <taxon>Araneomorphae</taxon>
        <taxon>Entelegynae</taxon>
        <taxon>Araneoidea</taxon>
        <taxon>Araneidae</taxon>
        <taxon>Araneus</taxon>
    </lineage>
</organism>
<gene>
    <name evidence="2" type="ORF">AVEN_41447_1</name>
</gene>
<dbReference type="Proteomes" id="UP000499080">
    <property type="component" value="Unassembled WGS sequence"/>
</dbReference>
<reference evidence="2 3" key="1">
    <citation type="journal article" date="2019" name="Sci. Rep.">
        <title>Orb-weaving spider Araneus ventricosus genome elucidates the spidroin gene catalogue.</title>
        <authorList>
            <person name="Kono N."/>
            <person name="Nakamura H."/>
            <person name="Ohtoshi R."/>
            <person name="Moran D.A.P."/>
            <person name="Shinohara A."/>
            <person name="Yoshida Y."/>
            <person name="Fujiwara M."/>
            <person name="Mori M."/>
            <person name="Tomita M."/>
            <person name="Arakawa K."/>
        </authorList>
    </citation>
    <scope>NUCLEOTIDE SEQUENCE [LARGE SCALE GENOMIC DNA]</scope>
</reference>
<accession>A0A4Y2F3I5</accession>